<name>A0A2R4CFX8_9BURK</name>
<organism evidence="7 8">
    <name type="scientific">Pseudoduganella armeniaca</name>
    <dbReference type="NCBI Taxonomy" id="2072590"/>
    <lineage>
        <taxon>Bacteria</taxon>
        <taxon>Pseudomonadati</taxon>
        <taxon>Pseudomonadota</taxon>
        <taxon>Betaproteobacteria</taxon>
        <taxon>Burkholderiales</taxon>
        <taxon>Oxalobacteraceae</taxon>
        <taxon>Telluria group</taxon>
        <taxon>Pseudoduganella</taxon>
    </lineage>
</organism>
<dbReference type="PANTHER" id="PTHR30146:SF148">
    <property type="entry name" value="HTH-TYPE TRANSCRIPTIONAL REPRESSOR PURR-RELATED"/>
    <property type="match status" value="1"/>
</dbReference>
<dbReference type="Gene3D" id="1.10.260.40">
    <property type="entry name" value="lambda repressor-like DNA-binding domains"/>
    <property type="match status" value="1"/>
</dbReference>
<dbReference type="PROSITE" id="PS50932">
    <property type="entry name" value="HTH_LACI_2"/>
    <property type="match status" value="1"/>
</dbReference>
<dbReference type="GO" id="GO:0003700">
    <property type="term" value="F:DNA-binding transcription factor activity"/>
    <property type="evidence" value="ECO:0007669"/>
    <property type="project" value="TreeGrafter"/>
</dbReference>
<dbReference type="OrthoDB" id="9805642at2"/>
<dbReference type="InterPro" id="IPR010982">
    <property type="entry name" value="Lambda_DNA-bd_dom_sf"/>
</dbReference>
<keyword evidence="8" id="KW-1185">Reference proteome</keyword>
<dbReference type="CDD" id="cd06290">
    <property type="entry name" value="PBP1_LacI-like"/>
    <property type="match status" value="1"/>
</dbReference>
<reference evidence="7 8" key="1">
    <citation type="submission" date="2018-03" db="EMBL/GenBank/DDBJ databases">
        <title>Massilia armeniaca sp. nov., isolated from desert soil.</title>
        <authorList>
            <person name="Huang H."/>
            <person name="Ren M."/>
        </authorList>
    </citation>
    <scope>NUCLEOTIDE SEQUENCE [LARGE SCALE GENOMIC DNA]</scope>
    <source>
        <strain evidence="7 8">ZMN-3</strain>
    </source>
</reference>
<dbReference type="GO" id="GO:0000976">
    <property type="term" value="F:transcription cis-regulatory region binding"/>
    <property type="evidence" value="ECO:0007669"/>
    <property type="project" value="TreeGrafter"/>
</dbReference>
<feature type="domain" description="HTH lacI-type" evidence="5">
    <location>
        <begin position="12"/>
        <end position="66"/>
    </location>
</feature>
<protein>
    <submittedName>
        <fullName evidence="7">Transcriptional regulator</fullName>
    </submittedName>
</protein>
<evidence type="ECO:0000256" key="2">
    <source>
        <dbReference type="ARBA" id="ARBA00023015"/>
    </source>
</evidence>
<dbReference type="CDD" id="cd01392">
    <property type="entry name" value="HTH_LacI"/>
    <property type="match status" value="1"/>
</dbReference>
<proteinExistence type="predicted"/>
<dbReference type="SMART" id="SM00354">
    <property type="entry name" value="HTH_LACI"/>
    <property type="match status" value="1"/>
</dbReference>
<evidence type="ECO:0000259" key="6">
    <source>
        <dbReference type="PROSITE" id="PS50943"/>
    </source>
</evidence>
<feature type="domain" description="HTH cro/C1-type" evidence="6">
    <location>
        <begin position="13"/>
        <end position="42"/>
    </location>
</feature>
<dbReference type="SUPFAM" id="SSF53822">
    <property type="entry name" value="Periplasmic binding protein-like I"/>
    <property type="match status" value="1"/>
</dbReference>
<dbReference type="AlphaFoldDB" id="A0A2R4CFX8"/>
<sequence length="341" mass="37438">MLTDADSTAPAVTLELIAREAGVSPSTVSRILNGTAKVSADKRLAVEQTIARFNFQPNAMARSLAKGQTYTIGVLTQFIESPFYGEALRGIEDALRRTAYSPLFVSGHWNLAEEEAKMRLLQGRRVDGVIVLTGRLGDEQLLDYAQRLPIVVTGRQLSGPRLVSVDVDDFHGAREATRHLIELGHTRIAFISGPADHPDANERLRGYRQAHVDAGLALVSELVVPADFMETGGMLAIQQLLESRQNFTAVFAANDQMAYGARLALYRRNLRVPDDISLVGYDDLPNSTYLMPPLTTVRQPVYEIGRLAAQAMLKLIAGEAAEIAAPPLELVVRESTRRVRH</sequence>
<dbReference type="Proteomes" id="UP000240505">
    <property type="component" value="Chromosome"/>
</dbReference>
<evidence type="ECO:0000256" key="3">
    <source>
        <dbReference type="ARBA" id="ARBA00023125"/>
    </source>
</evidence>
<keyword evidence="3" id="KW-0238">DNA-binding</keyword>
<evidence type="ECO:0000256" key="1">
    <source>
        <dbReference type="ARBA" id="ARBA00022491"/>
    </source>
</evidence>
<keyword evidence="1" id="KW-0678">Repressor</keyword>
<dbReference type="InterPro" id="IPR046335">
    <property type="entry name" value="LacI/GalR-like_sensor"/>
</dbReference>
<dbReference type="PROSITE" id="PS50943">
    <property type="entry name" value="HTH_CROC1"/>
    <property type="match status" value="1"/>
</dbReference>
<evidence type="ECO:0000256" key="4">
    <source>
        <dbReference type="ARBA" id="ARBA00023163"/>
    </source>
</evidence>
<keyword evidence="2" id="KW-0805">Transcription regulation</keyword>
<evidence type="ECO:0000259" key="5">
    <source>
        <dbReference type="PROSITE" id="PS50932"/>
    </source>
</evidence>
<dbReference type="KEGG" id="masz:C9I28_25050"/>
<dbReference type="PANTHER" id="PTHR30146">
    <property type="entry name" value="LACI-RELATED TRANSCRIPTIONAL REPRESSOR"/>
    <property type="match status" value="1"/>
</dbReference>
<dbReference type="InterPro" id="IPR001387">
    <property type="entry name" value="Cro/C1-type_HTH"/>
</dbReference>
<dbReference type="RefSeq" id="WP_107143867.1">
    <property type="nucleotide sequence ID" value="NZ_CP028324.1"/>
</dbReference>
<dbReference type="Pfam" id="PF13377">
    <property type="entry name" value="Peripla_BP_3"/>
    <property type="match status" value="1"/>
</dbReference>
<dbReference type="EMBL" id="CP028324">
    <property type="protein sequence ID" value="AVR98534.1"/>
    <property type="molecule type" value="Genomic_DNA"/>
</dbReference>
<evidence type="ECO:0000313" key="7">
    <source>
        <dbReference type="EMBL" id="AVR98534.1"/>
    </source>
</evidence>
<dbReference type="Gene3D" id="3.40.50.2300">
    <property type="match status" value="2"/>
</dbReference>
<dbReference type="SUPFAM" id="SSF47413">
    <property type="entry name" value="lambda repressor-like DNA-binding domains"/>
    <property type="match status" value="1"/>
</dbReference>
<dbReference type="Pfam" id="PF00356">
    <property type="entry name" value="LacI"/>
    <property type="match status" value="1"/>
</dbReference>
<dbReference type="InterPro" id="IPR028082">
    <property type="entry name" value="Peripla_BP_I"/>
</dbReference>
<dbReference type="InterPro" id="IPR000843">
    <property type="entry name" value="HTH_LacI"/>
</dbReference>
<accession>A0A2R4CFX8</accession>
<evidence type="ECO:0000313" key="8">
    <source>
        <dbReference type="Proteomes" id="UP000240505"/>
    </source>
</evidence>
<keyword evidence="4" id="KW-0804">Transcription</keyword>
<gene>
    <name evidence="7" type="ORF">C9I28_25050</name>
</gene>